<dbReference type="InterPro" id="IPR006439">
    <property type="entry name" value="HAD-SF_hydro_IA"/>
</dbReference>
<dbReference type="NCBIfam" id="TIGR01549">
    <property type="entry name" value="HAD-SF-IA-v1"/>
    <property type="match status" value="1"/>
</dbReference>
<dbReference type="CDD" id="cd16423">
    <property type="entry name" value="HAD_BPGM-like"/>
    <property type="match status" value="1"/>
</dbReference>
<reference evidence="2" key="1">
    <citation type="submission" date="2016-11" db="EMBL/GenBank/DDBJ databases">
        <authorList>
            <person name="Varghese N."/>
            <person name="Submissions S."/>
        </authorList>
    </citation>
    <scope>NUCLEOTIDE SEQUENCE [LARGE SCALE GENOMIC DNA]</scope>
    <source>
        <strain evidence="2">DSM 17659</strain>
    </source>
</reference>
<dbReference type="PANTHER" id="PTHR18901">
    <property type="entry name" value="2-DEOXYGLUCOSE-6-PHOSPHATE PHOSPHATASE 2"/>
    <property type="match status" value="1"/>
</dbReference>
<keyword evidence="2" id="KW-1185">Reference proteome</keyword>
<protein>
    <submittedName>
        <fullName evidence="1">Haloacid dehalogenase superfamily, subfamily IA, variant 3 with third motif having DD or ED/haloacid dehalogenase superfamily, subfamily IA, variant 1 with third motif having Dx(3-4)D or Dx(3-4)E</fullName>
    </submittedName>
</protein>
<dbReference type="AlphaFoldDB" id="A0A1M5QDC3"/>
<dbReference type="Gene3D" id="3.40.50.1000">
    <property type="entry name" value="HAD superfamily/HAD-like"/>
    <property type="match status" value="1"/>
</dbReference>
<dbReference type="SFLD" id="SFLDS00003">
    <property type="entry name" value="Haloacid_Dehalogenase"/>
    <property type="match status" value="1"/>
</dbReference>
<dbReference type="Proteomes" id="UP000184020">
    <property type="component" value="Unassembled WGS sequence"/>
</dbReference>
<evidence type="ECO:0000313" key="1">
    <source>
        <dbReference type="EMBL" id="SHH12067.1"/>
    </source>
</evidence>
<dbReference type="InterPro" id="IPR023198">
    <property type="entry name" value="PGP-like_dom2"/>
</dbReference>
<dbReference type="PANTHER" id="PTHR18901:SF38">
    <property type="entry name" value="PSEUDOURIDINE-5'-PHOSPHATASE"/>
    <property type="match status" value="1"/>
</dbReference>
<dbReference type="SFLD" id="SFLDG01129">
    <property type="entry name" value="C1.5:_HAD__Beta-PGM__Phosphata"/>
    <property type="match status" value="1"/>
</dbReference>
<dbReference type="Pfam" id="PF13419">
    <property type="entry name" value="HAD_2"/>
    <property type="match status" value="1"/>
</dbReference>
<dbReference type="InterPro" id="IPR041492">
    <property type="entry name" value="HAD_2"/>
</dbReference>
<name>A0A1M5QDC3_9FLAO</name>
<dbReference type="SUPFAM" id="SSF56784">
    <property type="entry name" value="HAD-like"/>
    <property type="match status" value="1"/>
</dbReference>
<dbReference type="InterPro" id="IPR023214">
    <property type="entry name" value="HAD_sf"/>
</dbReference>
<organism evidence="1 2">
    <name type="scientific">Flavobacterium micromati</name>
    <dbReference type="NCBI Taxonomy" id="229205"/>
    <lineage>
        <taxon>Bacteria</taxon>
        <taxon>Pseudomonadati</taxon>
        <taxon>Bacteroidota</taxon>
        <taxon>Flavobacteriia</taxon>
        <taxon>Flavobacteriales</taxon>
        <taxon>Flavobacteriaceae</taxon>
        <taxon>Flavobacterium</taxon>
    </lineage>
</organism>
<dbReference type="SFLD" id="SFLDG01135">
    <property type="entry name" value="C1.5.6:_HAD__Beta-PGM__Phospha"/>
    <property type="match status" value="1"/>
</dbReference>
<sequence>MCLYTLVAKKHKAITNIKKTRVFAPLWQNKKMIQTVIFDMDGVIVDTEPVHRFAYFSQFNELNIDVTEEMYTSFTGLSTRNTFQKLKEIFTIEYEVEDLIQRKRIIFNDAFDSKTDLELLEGVEILIKNLHQNGMQLILASSASKVTISRVFNRFKLHDYFTHLISGEDFPKSKPHPAIFEHAASLSSAPKENCIIIEDSTNGVKAANAAGIFCVGYNSLHSKAQDLSLANIVIDHFDELDFEKVKNIRSKLRTN</sequence>
<dbReference type="EMBL" id="FQWF01000016">
    <property type="protein sequence ID" value="SHH12067.1"/>
    <property type="molecule type" value="Genomic_DNA"/>
</dbReference>
<dbReference type="Gene3D" id="1.10.150.240">
    <property type="entry name" value="Putative phosphatase, domain 2"/>
    <property type="match status" value="1"/>
</dbReference>
<dbReference type="PRINTS" id="PR00413">
    <property type="entry name" value="HADHALOGNASE"/>
</dbReference>
<gene>
    <name evidence="1" type="ORF">SAMN05444372_11612</name>
</gene>
<dbReference type="NCBIfam" id="TIGR01509">
    <property type="entry name" value="HAD-SF-IA-v3"/>
    <property type="match status" value="1"/>
</dbReference>
<accession>A0A1M5QDC3</accession>
<proteinExistence type="predicted"/>
<evidence type="ECO:0000313" key="2">
    <source>
        <dbReference type="Proteomes" id="UP000184020"/>
    </source>
</evidence>
<dbReference type="STRING" id="229205.SAMN05444372_11612"/>
<dbReference type="InterPro" id="IPR036412">
    <property type="entry name" value="HAD-like_sf"/>
</dbReference>